<dbReference type="InterPro" id="IPR038407">
    <property type="entry name" value="v-SNARE_N_sf"/>
</dbReference>
<dbReference type="Pfam" id="PF12352">
    <property type="entry name" value="V-SNARE_C"/>
    <property type="match status" value="1"/>
</dbReference>
<accession>A0ABR1J1G9</accession>
<keyword evidence="8 10" id="KW-0472">Membrane</keyword>
<keyword evidence="5" id="KW-0653">Protein transport</keyword>
<sequence length="224" mass="25786">MDSTPAALFESYHQDFEHIIRSVKQKLEKDVKEQRGEQRKATLRRVELDLDSADDLISQLEVEIQGIPASIRPQYTSRAKEAKADLQRCKKLARDCVVKRDDKLVDQYNVSSDRPYDEANERTRLLTGHERLNDASQRLQNSTRLALETEDAGADILRALLVQREQIENARGTLNTADTSIDRASGTIQKMIRQMYKQRFIIGILVIVLIIVIVVILYFKLIRH</sequence>
<dbReference type="InterPro" id="IPR007705">
    <property type="entry name" value="Vesicle_trsprt_v-SNARE_N"/>
</dbReference>
<dbReference type="SMART" id="SM00397">
    <property type="entry name" value="t_SNARE"/>
    <property type="match status" value="1"/>
</dbReference>
<name>A0ABR1J1G9_9AGAR</name>
<keyword evidence="13" id="KW-1185">Reference proteome</keyword>
<evidence type="ECO:0000256" key="1">
    <source>
        <dbReference type="ARBA" id="ARBA00004211"/>
    </source>
</evidence>
<keyword evidence="6 10" id="KW-1133">Transmembrane helix</keyword>
<comment type="similarity">
    <text evidence="2">Belongs to the VTI1 family.</text>
</comment>
<dbReference type="Pfam" id="PF05008">
    <property type="entry name" value="V-SNARE"/>
    <property type="match status" value="1"/>
</dbReference>
<evidence type="ECO:0000256" key="5">
    <source>
        <dbReference type="ARBA" id="ARBA00022927"/>
    </source>
</evidence>
<evidence type="ECO:0000256" key="4">
    <source>
        <dbReference type="ARBA" id="ARBA00022692"/>
    </source>
</evidence>
<evidence type="ECO:0000256" key="3">
    <source>
        <dbReference type="ARBA" id="ARBA00022448"/>
    </source>
</evidence>
<organism evidence="12 13">
    <name type="scientific">Marasmiellus scandens</name>
    <dbReference type="NCBI Taxonomy" id="2682957"/>
    <lineage>
        <taxon>Eukaryota</taxon>
        <taxon>Fungi</taxon>
        <taxon>Dikarya</taxon>
        <taxon>Basidiomycota</taxon>
        <taxon>Agaricomycotina</taxon>
        <taxon>Agaricomycetes</taxon>
        <taxon>Agaricomycetidae</taxon>
        <taxon>Agaricales</taxon>
        <taxon>Marasmiineae</taxon>
        <taxon>Omphalotaceae</taxon>
        <taxon>Marasmiellus</taxon>
    </lineage>
</organism>
<evidence type="ECO:0000256" key="6">
    <source>
        <dbReference type="ARBA" id="ARBA00022989"/>
    </source>
</evidence>
<comment type="subcellular location">
    <subcellularLocation>
        <location evidence="1">Membrane</location>
        <topology evidence="1">Single-pass type IV membrane protein</topology>
    </subcellularLocation>
</comment>
<dbReference type="EMBL" id="JBANRG010000048">
    <property type="protein sequence ID" value="KAK7445127.1"/>
    <property type="molecule type" value="Genomic_DNA"/>
</dbReference>
<evidence type="ECO:0000256" key="10">
    <source>
        <dbReference type="SAM" id="Phobius"/>
    </source>
</evidence>
<dbReference type="CDD" id="cd15862">
    <property type="entry name" value="SNARE_Vti1"/>
    <property type="match status" value="1"/>
</dbReference>
<evidence type="ECO:0000256" key="9">
    <source>
        <dbReference type="SAM" id="Coils"/>
    </source>
</evidence>
<reference evidence="12 13" key="1">
    <citation type="submission" date="2024-01" db="EMBL/GenBank/DDBJ databases">
        <title>A draft genome for the cacao thread blight pathogen Marasmiellus scandens.</title>
        <authorList>
            <person name="Baruah I.K."/>
            <person name="Leung J."/>
            <person name="Bukari Y."/>
            <person name="Amoako-Attah I."/>
            <person name="Meinhardt L.W."/>
            <person name="Bailey B.A."/>
            <person name="Cohen S.P."/>
        </authorList>
    </citation>
    <scope>NUCLEOTIDE SEQUENCE [LARGE SCALE GENOMIC DNA]</scope>
    <source>
        <strain evidence="12 13">GH-19</strain>
    </source>
</reference>
<evidence type="ECO:0000313" key="13">
    <source>
        <dbReference type="Proteomes" id="UP001498398"/>
    </source>
</evidence>
<dbReference type="InterPro" id="IPR000727">
    <property type="entry name" value="T_SNARE_dom"/>
</dbReference>
<evidence type="ECO:0000313" key="12">
    <source>
        <dbReference type="EMBL" id="KAK7445127.1"/>
    </source>
</evidence>
<feature type="domain" description="T-SNARE coiled-coil homology" evidence="11">
    <location>
        <begin position="124"/>
        <end position="191"/>
    </location>
</feature>
<proteinExistence type="inferred from homology"/>
<evidence type="ECO:0000259" key="11">
    <source>
        <dbReference type="SMART" id="SM00397"/>
    </source>
</evidence>
<feature type="coiled-coil region" evidence="9">
    <location>
        <begin position="24"/>
        <end position="63"/>
    </location>
</feature>
<dbReference type="InterPro" id="IPR010989">
    <property type="entry name" value="SNARE"/>
</dbReference>
<dbReference type="SUPFAM" id="SSF47661">
    <property type="entry name" value="t-snare proteins"/>
    <property type="match status" value="1"/>
</dbReference>
<keyword evidence="3" id="KW-0813">Transport</keyword>
<dbReference type="Gene3D" id="1.20.5.110">
    <property type="match status" value="1"/>
</dbReference>
<dbReference type="PANTHER" id="PTHR21230">
    <property type="entry name" value="VESICLE TRANSPORT V-SNARE PROTEIN VTI1-RELATED"/>
    <property type="match status" value="1"/>
</dbReference>
<evidence type="ECO:0000256" key="2">
    <source>
        <dbReference type="ARBA" id="ARBA00006108"/>
    </source>
</evidence>
<keyword evidence="7 9" id="KW-0175">Coiled coil</keyword>
<comment type="caution">
    <text evidence="12">The sequence shown here is derived from an EMBL/GenBank/DDBJ whole genome shotgun (WGS) entry which is preliminary data.</text>
</comment>
<feature type="transmembrane region" description="Helical" evidence="10">
    <location>
        <begin position="200"/>
        <end position="219"/>
    </location>
</feature>
<protein>
    <submittedName>
        <fullName evidence="12">t-SNARE VTI1</fullName>
    </submittedName>
</protein>
<dbReference type="Gene3D" id="1.20.58.400">
    <property type="entry name" value="t-snare proteins"/>
    <property type="match status" value="1"/>
</dbReference>
<dbReference type="Proteomes" id="UP001498398">
    <property type="component" value="Unassembled WGS sequence"/>
</dbReference>
<gene>
    <name evidence="12" type="primary">vti1_2</name>
    <name evidence="12" type="ORF">VKT23_014996</name>
</gene>
<evidence type="ECO:0000256" key="7">
    <source>
        <dbReference type="ARBA" id="ARBA00023054"/>
    </source>
</evidence>
<dbReference type="SUPFAM" id="SSF58038">
    <property type="entry name" value="SNARE fusion complex"/>
    <property type="match status" value="1"/>
</dbReference>
<dbReference type="PANTHER" id="PTHR21230:SF26">
    <property type="entry name" value="VESICLE TRANSPORT THROUGH INTERACTION WITH T-SNARES HOMOLOG 1A"/>
    <property type="match status" value="1"/>
</dbReference>
<keyword evidence="4 10" id="KW-0812">Transmembrane</keyword>
<evidence type="ECO:0000256" key="8">
    <source>
        <dbReference type="ARBA" id="ARBA00023136"/>
    </source>
</evidence>